<dbReference type="AlphaFoldDB" id="A0A402A7H1"/>
<protein>
    <submittedName>
        <fullName evidence="7">Benzaldehyde dehydrogenase</fullName>
    </submittedName>
</protein>
<dbReference type="PANTHER" id="PTHR42986:SF1">
    <property type="entry name" value="BENZALDEHYDE DEHYDROGENASE YFMT"/>
    <property type="match status" value="1"/>
</dbReference>
<name>A0A402A7H1_9CHLR</name>
<evidence type="ECO:0000256" key="4">
    <source>
        <dbReference type="PROSITE-ProRule" id="PRU10007"/>
    </source>
</evidence>
<dbReference type="RefSeq" id="WP_126582452.1">
    <property type="nucleotide sequence ID" value="NZ_BIFR01000002.1"/>
</dbReference>
<dbReference type="SUPFAM" id="SSF53720">
    <property type="entry name" value="ALDH-like"/>
    <property type="match status" value="1"/>
</dbReference>
<dbReference type="InterPro" id="IPR015590">
    <property type="entry name" value="Aldehyde_DH_dom"/>
</dbReference>
<evidence type="ECO:0000256" key="2">
    <source>
        <dbReference type="ARBA" id="ARBA00023002"/>
    </source>
</evidence>
<reference evidence="8" key="1">
    <citation type="submission" date="2018-12" db="EMBL/GenBank/DDBJ databases">
        <title>Tengunoibacter tsumagoiensis gen. nov., sp. nov., Dictyobacter kobayashii sp. nov., D. alpinus sp. nov., and D. joshuensis sp. nov. and description of Dictyobacteraceae fam. nov. within the order Ktedonobacterales isolated from Tengu-no-mugimeshi.</title>
        <authorList>
            <person name="Wang C.M."/>
            <person name="Zheng Y."/>
            <person name="Sakai Y."/>
            <person name="Toyoda A."/>
            <person name="Minakuchi Y."/>
            <person name="Abe K."/>
            <person name="Yokota A."/>
            <person name="Yabe S."/>
        </authorList>
    </citation>
    <scope>NUCLEOTIDE SEQUENCE [LARGE SCALE GENOMIC DNA]</scope>
    <source>
        <strain evidence="8">Uno3</strain>
    </source>
</reference>
<evidence type="ECO:0000256" key="3">
    <source>
        <dbReference type="ARBA" id="ARBA00023027"/>
    </source>
</evidence>
<keyword evidence="2 5" id="KW-0560">Oxidoreductase</keyword>
<dbReference type="Pfam" id="PF00171">
    <property type="entry name" value="Aldedh"/>
    <property type="match status" value="1"/>
</dbReference>
<proteinExistence type="inferred from homology"/>
<feature type="active site" evidence="4">
    <location>
        <position position="261"/>
    </location>
</feature>
<organism evidence="7 8">
    <name type="scientific">Tengunoibacter tsumagoiensis</name>
    <dbReference type="NCBI Taxonomy" id="2014871"/>
    <lineage>
        <taxon>Bacteria</taxon>
        <taxon>Bacillati</taxon>
        <taxon>Chloroflexota</taxon>
        <taxon>Ktedonobacteria</taxon>
        <taxon>Ktedonobacterales</taxon>
        <taxon>Dictyobacteraceae</taxon>
        <taxon>Tengunoibacter</taxon>
    </lineage>
</organism>
<comment type="caution">
    <text evidence="7">The sequence shown here is derived from an EMBL/GenBank/DDBJ whole genome shotgun (WGS) entry which is preliminary data.</text>
</comment>
<dbReference type="Proteomes" id="UP000287352">
    <property type="component" value="Unassembled WGS sequence"/>
</dbReference>
<evidence type="ECO:0000313" key="8">
    <source>
        <dbReference type="Proteomes" id="UP000287352"/>
    </source>
</evidence>
<dbReference type="InterPro" id="IPR029510">
    <property type="entry name" value="Ald_DH_CS_GLU"/>
</dbReference>
<dbReference type="PANTHER" id="PTHR42986">
    <property type="entry name" value="BENZALDEHYDE DEHYDROGENASE YFMT"/>
    <property type="match status" value="1"/>
</dbReference>
<keyword evidence="3" id="KW-0520">NAD</keyword>
<dbReference type="GO" id="GO:0016620">
    <property type="term" value="F:oxidoreductase activity, acting on the aldehyde or oxo group of donors, NAD or NADP as acceptor"/>
    <property type="evidence" value="ECO:0007669"/>
    <property type="project" value="InterPro"/>
</dbReference>
<evidence type="ECO:0000259" key="6">
    <source>
        <dbReference type="Pfam" id="PF00171"/>
    </source>
</evidence>
<dbReference type="InterPro" id="IPR016161">
    <property type="entry name" value="Ald_DH/histidinol_DH"/>
</dbReference>
<comment type="similarity">
    <text evidence="1 5">Belongs to the aldehyde dehydrogenase family.</text>
</comment>
<dbReference type="OrthoDB" id="9762913at2"/>
<gene>
    <name evidence="7" type="ORF">KTT_47850</name>
</gene>
<dbReference type="EMBL" id="BIFR01000002">
    <property type="protein sequence ID" value="GCE14926.1"/>
    <property type="molecule type" value="Genomic_DNA"/>
</dbReference>
<sequence>MGLLESECWPGKIYSDGWKRATGGDRAVCEPATGECLARVGYSDPEDIERATRIAVEAQRHWWACPASERREVFYRAAHLLEVHHNEICEWIVREGGAIPMKAHFEVRGCLDELQEAAAIPTSPTGYVMPGSHPGQMASAQLGQLSLARRIPRGVVGVISPFNFPLVLAMRSVAPAIALGNAVILKPDPRTAISGGIVLARLFEEAGLPSGVLQVLPGGKEAGEALVRDSHVDMISFTGSTVVGQRIAELAAPSLKKVALELGGNNAYIVLDDAPVEAASSAGAWSSFFHQGQICMSAGRHIVHERIAEKYVALLAQRAAALKVGNPYQEDVELGPIIDRKQLERIQHIVDATVADGAHLITGGSARGPYYLPTVLTHVQPTMAAYANEIFGPVAPVTIVGSDEEAIEVANASPYGLSAAIQTGSQARAFAIAERLHSGMIHVNDQTVNYESNIPFGGVGLSGNGGRFGGEASKDEFSQWQWFTLRQQSTFYPF</sequence>
<keyword evidence="8" id="KW-1185">Reference proteome</keyword>
<evidence type="ECO:0000313" key="7">
    <source>
        <dbReference type="EMBL" id="GCE14926.1"/>
    </source>
</evidence>
<dbReference type="Gene3D" id="3.40.605.10">
    <property type="entry name" value="Aldehyde Dehydrogenase, Chain A, domain 1"/>
    <property type="match status" value="1"/>
</dbReference>
<evidence type="ECO:0000256" key="5">
    <source>
        <dbReference type="RuleBase" id="RU003345"/>
    </source>
</evidence>
<dbReference type="CDD" id="cd07152">
    <property type="entry name" value="ALDH_BenzADH"/>
    <property type="match status" value="1"/>
</dbReference>
<evidence type="ECO:0000256" key="1">
    <source>
        <dbReference type="ARBA" id="ARBA00009986"/>
    </source>
</evidence>
<feature type="domain" description="Aldehyde dehydrogenase" evidence="6">
    <location>
        <begin position="20"/>
        <end position="482"/>
    </location>
</feature>
<dbReference type="InterPro" id="IPR016162">
    <property type="entry name" value="Ald_DH_N"/>
</dbReference>
<dbReference type="Gene3D" id="3.40.309.10">
    <property type="entry name" value="Aldehyde Dehydrogenase, Chain A, domain 2"/>
    <property type="match status" value="1"/>
</dbReference>
<accession>A0A402A7H1</accession>
<dbReference type="PROSITE" id="PS00687">
    <property type="entry name" value="ALDEHYDE_DEHYDR_GLU"/>
    <property type="match status" value="1"/>
</dbReference>
<dbReference type="InterPro" id="IPR016163">
    <property type="entry name" value="Ald_DH_C"/>
</dbReference>